<keyword evidence="1" id="KW-0677">Repeat</keyword>
<gene>
    <name evidence="4" type="ORF">ENL19_03090</name>
</gene>
<feature type="repeat" description="TPR" evidence="3">
    <location>
        <begin position="66"/>
        <end position="99"/>
    </location>
</feature>
<dbReference type="PROSITE" id="PS50005">
    <property type="entry name" value="TPR"/>
    <property type="match status" value="2"/>
</dbReference>
<dbReference type="SMART" id="SM00028">
    <property type="entry name" value="TPR"/>
    <property type="match status" value="2"/>
</dbReference>
<dbReference type="InterPro" id="IPR013105">
    <property type="entry name" value="TPR_2"/>
</dbReference>
<feature type="repeat" description="TPR" evidence="3">
    <location>
        <begin position="100"/>
        <end position="133"/>
    </location>
</feature>
<evidence type="ECO:0000256" key="2">
    <source>
        <dbReference type="ARBA" id="ARBA00022803"/>
    </source>
</evidence>
<dbReference type="InterPro" id="IPR019734">
    <property type="entry name" value="TPR_rpt"/>
</dbReference>
<keyword evidence="2 3" id="KW-0802">TPR repeat</keyword>
<sequence>MKWVLIETLKDTTDSMRAEKTKKIQDDLQKLDSLIQSNLSVISEQLPSKELVLFMGRLSRRHPDNVLLRLQLGRVFMKINDLDRAEIMFKKVLNMYPQSFVGHYFLAEVYKKKKNYDAALNEYEIARKLNPTDEDVLKKMVNIVPEKEQSRIIDELGQELKAYPERTFLQKYISLLKEKYHKKGDSQ</sequence>
<evidence type="ECO:0000256" key="1">
    <source>
        <dbReference type="ARBA" id="ARBA00022737"/>
    </source>
</evidence>
<dbReference type="EMBL" id="DRTB01000233">
    <property type="protein sequence ID" value="HHE05031.1"/>
    <property type="molecule type" value="Genomic_DNA"/>
</dbReference>
<organism evidence="4">
    <name type="scientific">candidate division WOR-3 bacterium</name>
    <dbReference type="NCBI Taxonomy" id="2052148"/>
    <lineage>
        <taxon>Bacteria</taxon>
        <taxon>Bacteria division WOR-3</taxon>
    </lineage>
</organism>
<proteinExistence type="predicted"/>
<comment type="caution">
    <text evidence="4">The sequence shown here is derived from an EMBL/GenBank/DDBJ whole genome shotgun (WGS) entry which is preliminary data.</text>
</comment>
<dbReference type="Proteomes" id="UP000886110">
    <property type="component" value="Unassembled WGS sequence"/>
</dbReference>
<reference evidence="4" key="1">
    <citation type="journal article" date="2020" name="mSystems">
        <title>Genome- and Community-Level Interaction Insights into Carbon Utilization and Element Cycling Functions of Hydrothermarchaeota in Hydrothermal Sediment.</title>
        <authorList>
            <person name="Zhou Z."/>
            <person name="Liu Y."/>
            <person name="Xu W."/>
            <person name="Pan J."/>
            <person name="Luo Z.H."/>
            <person name="Li M."/>
        </authorList>
    </citation>
    <scope>NUCLEOTIDE SEQUENCE [LARGE SCALE GENOMIC DNA]</scope>
    <source>
        <strain evidence="4">HyVt-74</strain>
    </source>
</reference>
<dbReference type="Gene3D" id="1.25.40.10">
    <property type="entry name" value="Tetratricopeptide repeat domain"/>
    <property type="match status" value="1"/>
</dbReference>
<accession>A0A7C5HG57</accession>
<dbReference type="SUPFAM" id="SSF48452">
    <property type="entry name" value="TPR-like"/>
    <property type="match status" value="1"/>
</dbReference>
<dbReference type="Pfam" id="PF13174">
    <property type="entry name" value="TPR_6"/>
    <property type="match status" value="1"/>
</dbReference>
<name>A0A7C5HG57_UNCW3</name>
<dbReference type="AlphaFoldDB" id="A0A7C5HG57"/>
<protein>
    <submittedName>
        <fullName evidence="4">Tetratricopeptide repeat protein</fullName>
    </submittedName>
</protein>
<evidence type="ECO:0000256" key="3">
    <source>
        <dbReference type="PROSITE-ProRule" id="PRU00339"/>
    </source>
</evidence>
<dbReference type="Pfam" id="PF07719">
    <property type="entry name" value="TPR_2"/>
    <property type="match status" value="1"/>
</dbReference>
<dbReference type="InterPro" id="IPR011990">
    <property type="entry name" value="TPR-like_helical_dom_sf"/>
</dbReference>
<evidence type="ECO:0000313" key="4">
    <source>
        <dbReference type="EMBL" id="HHE05031.1"/>
    </source>
</evidence>